<feature type="compositionally biased region" description="Pro residues" evidence="3">
    <location>
        <begin position="589"/>
        <end position="606"/>
    </location>
</feature>
<dbReference type="InterPro" id="IPR027681">
    <property type="entry name" value="IRSp53/IRTKS/Pinkbar"/>
</dbReference>
<evidence type="ECO:0000256" key="1">
    <source>
        <dbReference type="ARBA" id="ARBA00022443"/>
    </source>
</evidence>
<feature type="compositionally biased region" description="Polar residues" evidence="3">
    <location>
        <begin position="822"/>
        <end position="837"/>
    </location>
</feature>
<protein>
    <submittedName>
        <fullName evidence="6">Putative insulin receptor tyrosine kinase substrate</fullName>
    </submittedName>
</protein>
<feature type="compositionally biased region" description="Low complexity" evidence="3">
    <location>
        <begin position="883"/>
        <end position="898"/>
    </location>
</feature>
<dbReference type="Pfam" id="PF08397">
    <property type="entry name" value="IMD"/>
    <property type="match status" value="2"/>
</dbReference>
<feature type="compositionally biased region" description="Basic and acidic residues" evidence="3">
    <location>
        <begin position="1025"/>
        <end position="1039"/>
    </location>
</feature>
<dbReference type="VEuPathDB" id="VectorBase:LLOJ007716"/>
<dbReference type="GO" id="GO:0007009">
    <property type="term" value="P:plasma membrane organization"/>
    <property type="evidence" value="ECO:0007669"/>
    <property type="project" value="InterPro"/>
</dbReference>
<dbReference type="Gene3D" id="1.20.1270.60">
    <property type="entry name" value="Arfaptin homology (AH) domain/BAR domain"/>
    <property type="match status" value="2"/>
</dbReference>
<name>A0A1B0CS67_LUTLO</name>
<feature type="compositionally biased region" description="Polar residues" evidence="3">
    <location>
        <begin position="711"/>
        <end position="744"/>
    </location>
</feature>
<feature type="region of interest" description="Disordered" evidence="3">
    <location>
        <begin position="532"/>
        <end position="568"/>
    </location>
</feature>
<feature type="compositionally biased region" description="Basic and acidic residues" evidence="3">
    <location>
        <begin position="1046"/>
        <end position="1058"/>
    </location>
</feature>
<dbReference type="FunFam" id="2.30.30.40:FF:000188">
    <property type="entry name" value="Insulin receptor tyrosine kinase substrate"/>
    <property type="match status" value="1"/>
</dbReference>
<dbReference type="Pfam" id="PF00018">
    <property type="entry name" value="SH3_1"/>
    <property type="match status" value="1"/>
</dbReference>
<dbReference type="GO" id="GO:0051017">
    <property type="term" value="P:actin filament bundle assembly"/>
    <property type="evidence" value="ECO:0007669"/>
    <property type="project" value="TreeGrafter"/>
</dbReference>
<feature type="compositionally biased region" description="Polar residues" evidence="3">
    <location>
        <begin position="872"/>
        <end position="882"/>
    </location>
</feature>
<dbReference type="GO" id="GO:0051764">
    <property type="term" value="P:actin crosslink formation"/>
    <property type="evidence" value="ECO:0007669"/>
    <property type="project" value="TreeGrafter"/>
</dbReference>
<evidence type="ECO:0000313" key="8">
    <source>
        <dbReference type="Proteomes" id="UP000092461"/>
    </source>
</evidence>
<dbReference type="EMBL" id="AJWK01025667">
    <property type="status" value="NOT_ANNOTATED_CDS"/>
    <property type="molecule type" value="Genomic_DNA"/>
</dbReference>
<keyword evidence="6" id="KW-0675">Receptor</keyword>
<feature type="region of interest" description="Disordered" evidence="3">
    <location>
        <begin position="1025"/>
        <end position="1126"/>
    </location>
</feature>
<evidence type="ECO:0000259" key="5">
    <source>
        <dbReference type="PROSITE" id="PS51338"/>
    </source>
</evidence>
<feature type="compositionally biased region" description="Basic and acidic residues" evidence="3">
    <location>
        <begin position="926"/>
        <end position="953"/>
    </location>
</feature>
<dbReference type="PROSITE" id="PS51338">
    <property type="entry name" value="IMD"/>
    <property type="match status" value="1"/>
</dbReference>
<feature type="compositionally biased region" description="Polar residues" evidence="3">
    <location>
        <begin position="645"/>
        <end position="677"/>
    </location>
</feature>
<sequence>METEEVIKLVDGIYKNILEKFNPGARQLISAGKSYLKALHGAAAASRLFNEALAKIAVNAQQGGTTDIGAALMNIVGVYKEIQDQQMNILKAFYVDLLVPLETNLEKDTKVVQFEQKRFMQQHKVRADSYSKAAATMKKQRKKKPSPQNADKEIKSIQALEEEKNKLDAFCEQSLKNDIWWWKVRLFLGNSAVFNYLQSTRPWGELPDKSKICPPRQKACINYIYLYFKLKAFYVDLLVPLETNLEKDTKVVQFEQKRFMQQHKVRADSYSKAAATMKKQRKKKPSPQNADKEIKSIQALEEEKNKLDAFCEQSLKNAMTQERRRYGFVLERQCSLAKHWMAYHGAGKGAIEGALDNWQDVSATREFLPPNVESMFTRRIKDFSEDESDRLSITSALRKTRSIDASCLDMRSLGDVMNSMQMPRAKSEFNLTMSTINSSHHEMSTPINWDQRPVVKSLYAYLSSGENQLSFLEGDRIALVGDRAKGWQFGENLRTQMFGWFPVAYTGPEIEPEMGGGWESNMHHMDMNQIESAAESSLESTLVDEPTGQNRNSYHHHHQNDPSPTRMFGDTIMYRQSKQFRGISGGGPKPGPPPTLPAPVPTPVVPPYAKGSSGTNGSGNHLTQSHSFSSSGGTPMGEKHMPATANFSKQNGSNTSTGGKNKPTVTSASLHSSNDSGFANEPPPQPEVDYSDEETVTRMPIRSSRSEKRQSANTTLTRSIKNRSNTNTLESTKSRQTLIRQSSSYGNLADENTMEFLYGTTDRDGTKYVKRTKSFWRFGKQPEDIMAGMAMWRHRDLVQTEHEKREQRRREENTIKRRPKTNGVSNEMMNGGNTDTLVKNGRPRKSEIPVIDDHAKYRITKSDIDQRIGKQRSPSNENIYGNQQQPQPQQQQPQQQPQKKPTKAVKSESGTKNSRNGRFAYSDIEDGGRVERRMQSYETRPEGSFRRRTAPEDDFKNGDMKYYDDMMIPEPGFYDDDSVNDVVMKTVKRKEILKQYYSSGTDTERNSSSSDPYDCIVVEDHLVKRENGKSARGRGEKMEFSTFRGGDSRDAKDKRSAGTEEVTAGTLLPRTKLAKPGPMMQTVMKMDKDQEHNRDSEGGKRRKENSSSSPDKRSSKAYGPCLQQCT</sequence>
<dbReference type="SUPFAM" id="SSF103657">
    <property type="entry name" value="BAR/IMD domain-like"/>
    <property type="match status" value="2"/>
</dbReference>
<dbReference type="VEuPathDB" id="VectorBase:LLONM1_006581"/>
<dbReference type="InterPro" id="IPR013606">
    <property type="entry name" value="I-BAR_dom"/>
</dbReference>
<feature type="compositionally biased region" description="Basic and acidic residues" evidence="3">
    <location>
        <begin position="844"/>
        <end position="868"/>
    </location>
</feature>
<dbReference type="EMBL" id="GITU01004909">
    <property type="protein sequence ID" value="MBC1173612.1"/>
    <property type="molecule type" value="Transcribed_RNA"/>
</dbReference>
<dbReference type="EnsemblMetazoa" id="LLOJ007716-RA">
    <property type="protein sequence ID" value="LLOJ007716-PA"/>
    <property type="gene ID" value="LLOJ007716"/>
</dbReference>
<accession>A0A1B0CS67</accession>
<dbReference type="SMART" id="SM00326">
    <property type="entry name" value="SH3"/>
    <property type="match status" value="1"/>
</dbReference>
<dbReference type="EMBL" id="AJWK01025666">
    <property type="status" value="NOT_ANNOTATED_CDS"/>
    <property type="molecule type" value="Genomic_DNA"/>
</dbReference>
<keyword evidence="1 2" id="KW-0728">SH3 domain</keyword>
<reference evidence="7" key="3">
    <citation type="submission" date="2020-05" db="UniProtKB">
        <authorList>
            <consortium name="EnsemblMetazoa"/>
        </authorList>
    </citation>
    <scope>IDENTIFICATION</scope>
    <source>
        <strain evidence="7">Jacobina</strain>
    </source>
</reference>
<feature type="compositionally biased region" description="Basic and acidic residues" evidence="3">
    <location>
        <begin position="1085"/>
        <end position="1099"/>
    </location>
</feature>
<evidence type="ECO:0000313" key="7">
    <source>
        <dbReference type="EnsemblMetazoa" id="LLOJ007716-PA"/>
    </source>
</evidence>
<dbReference type="EMBL" id="AJWK01025668">
    <property type="status" value="NOT_ANNOTATED_CDS"/>
    <property type="molecule type" value="Genomic_DNA"/>
</dbReference>
<dbReference type="PANTHER" id="PTHR14206">
    <property type="entry name" value="BRAIN-SPECIFIC ANGIOGENESIS INHIBITOR 1-ASSOCIATED PROTEIN 2"/>
    <property type="match status" value="1"/>
</dbReference>
<feature type="compositionally biased region" description="Polar residues" evidence="3">
    <location>
        <begin position="612"/>
        <end position="633"/>
    </location>
</feature>
<feature type="domain" description="SH3" evidence="4">
    <location>
        <begin position="450"/>
        <end position="511"/>
    </location>
</feature>
<dbReference type="InterPro" id="IPR001452">
    <property type="entry name" value="SH3_domain"/>
</dbReference>
<dbReference type="Proteomes" id="UP000092461">
    <property type="component" value="Unassembled WGS sequence"/>
</dbReference>
<reference evidence="8" key="1">
    <citation type="submission" date="2012-05" db="EMBL/GenBank/DDBJ databases">
        <title>Whole Genome Assembly of Lutzomyia longipalpis.</title>
        <authorList>
            <person name="Richards S."/>
            <person name="Qu C."/>
            <person name="Dillon R."/>
            <person name="Worley K."/>
            <person name="Scherer S."/>
            <person name="Batterton M."/>
            <person name="Taylor A."/>
            <person name="Hawes A."/>
            <person name="Hernandez B."/>
            <person name="Kovar C."/>
            <person name="Mandapat C."/>
            <person name="Pham C."/>
            <person name="Qu C."/>
            <person name="Jing C."/>
            <person name="Bess C."/>
            <person name="Bandaranaike D."/>
            <person name="Ngo D."/>
            <person name="Ongeri F."/>
            <person name="Arias F."/>
            <person name="Lara F."/>
            <person name="Weissenberger G."/>
            <person name="Kamau G."/>
            <person name="Han H."/>
            <person name="Shen H."/>
            <person name="Dinh H."/>
            <person name="Khalil I."/>
            <person name="Jones J."/>
            <person name="Shafer J."/>
            <person name="Jayaseelan J."/>
            <person name="Quiroz J."/>
            <person name="Blankenburg K."/>
            <person name="Nguyen L."/>
            <person name="Jackson L."/>
            <person name="Francisco L."/>
            <person name="Tang L.-Y."/>
            <person name="Pu L.-L."/>
            <person name="Perales L."/>
            <person name="Lorensuhewa L."/>
            <person name="Munidasa M."/>
            <person name="Coyle M."/>
            <person name="Taylor M."/>
            <person name="Puazo M."/>
            <person name="Firestine M."/>
            <person name="Scheel M."/>
            <person name="Javaid M."/>
            <person name="Wang M."/>
            <person name="Li M."/>
            <person name="Tabassum N."/>
            <person name="Saada N."/>
            <person name="Osuji N."/>
            <person name="Aqrawi P."/>
            <person name="Fu Q."/>
            <person name="Thornton R."/>
            <person name="Raj R."/>
            <person name="Goodspeed R."/>
            <person name="Mata R."/>
            <person name="Najjar R."/>
            <person name="Gubbala S."/>
            <person name="Lee S."/>
            <person name="Denson S."/>
            <person name="Patil S."/>
            <person name="Macmil S."/>
            <person name="Qi S."/>
            <person name="Matskevitch T."/>
            <person name="Palculict T."/>
            <person name="Mathew T."/>
            <person name="Vee V."/>
            <person name="Velamala V."/>
            <person name="Korchina V."/>
            <person name="Cai W."/>
            <person name="Liu W."/>
            <person name="Dai W."/>
            <person name="Zou X."/>
            <person name="Zhu Y."/>
            <person name="Zhang Y."/>
            <person name="Wu Y.-Q."/>
            <person name="Xin Y."/>
            <person name="Nazarath L."/>
            <person name="Kovar C."/>
            <person name="Han Y."/>
            <person name="Muzny D."/>
            <person name="Gibbs R."/>
        </authorList>
    </citation>
    <scope>NUCLEOTIDE SEQUENCE [LARGE SCALE GENOMIC DNA]</scope>
    <source>
        <strain evidence="8">Jacobina</strain>
    </source>
</reference>
<dbReference type="GO" id="GO:0016301">
    <property type="term" value="F:kinase activity"/>
    <property type="evidence" value="ECO:0007669"/>
    <property type="project" value="UniProtKB-KW"/>
</dbReference>
<dbReference type="InterPro" id="IPR036028">
    <property type="entry name" value="SH3-like_dom_sf"/>
</dbReference>
<dbReference type="PROSITE" id="PS50002">
    <property type="entry name" value="SH3"/>
    <property type="match status" value="1"/>
</dbReference>
<dbReference type="PANTHER" id="PTHR14206:SF7">
    <property type="entry name" value="INSULIN RECEPTOR SUBSTRATE 53 KDA, ISOFORM A"/>
    <property type="match status" value="1"/>
</dbReference>
<dbReference type="CDD" id="cd11779">
    <property type="entry name" value="SH3_Irsp53_BAIAP2L"/>
    <property type="match status" value="1"/>
</dbReference>
<dbReference type="AlphaFoldDB" id="A0A1B0CS67"/>
<keyword evidence="6" id="KW-0808">Transferase</keyword>
<proteinExistence type="predicted"/>
<dbReference type="GO" id="GO:0005829">
    <property type="term" value="C:cytosol"/>
    <property type="evidence" value="ECO:0007669"/>
    <property type="project" value="TreeGrafter"/>
</dbReference>
<dbReference type="SUPFAM" id="SSF50044">
    <property type="entry name" value="SH3-domain"/>
    <property type="match status" value="1"/>
</dbReference>
<evidence type="ECO:0000256" key="3">
    <source>
        <dbReference type="SAM" id="MobiDB-lite"/>
    </source>
</evidence>
<feature type="region of interest" description="Disordered" evidence="3">
    <location>
        <begin position="580"/>
        <end position="744"/>
    </location>
</feature>
<organism evidence="7 8">
    <name type="scientific">Lutzomyia longipalpis</name>
    <name type="common">Sand fly</name>
    <dbReference type="NCBI Taxonomy" id="7200"/>
    <lineage>
        <taxon>Eukaryota</taxon>
        <taxon>Metazoa</taxon>
        <taxon>Ecdysozoa</taxon>
        <taxon>Arthropoda</taxon>
        <taxon>Hexapoda</taxon>
        <taxon>Insecta</taxon>
        <taxon>Pterygota</taxon>
        <taxon>Neoptera</taxon>
        <taxon>Endopterygota</taxon>
        <taxon>Diptera</taxon>
        <taxon>Nematocera</taxon>
        <taxon>Psychodoidea</taxon>
        <taxon>Psychodidae</taxon>
        <taxon>Lutzomyia</taxon>
        <taxon>Lutzomyia</taxon>
    </lineage>
</organism>
<dbReference type="InterPro" id="IPR027267">
    <property type="entry name" value="AH/BAR_dom_sf"/>
</dbReference>
<evidence type="ECO:0000256" key="2">
    <source>
        <dbReference type="PROSITE-ProRule" id="PRU00192"/>
    </source>
</evidence>
<dbReference type="GO" id="GO:0005654">
    <property type="term" value="C:nucleoplasm"/>
    <property type="evidence" value="ECO:0007669"/>
    <property type="project" value="TreeGrafter"/>
</dbReference>
<evidence type="ECO:0000313" key="6">
    <source>
        <dbReference type="EMBL" id="MBC1173612.1"/>
    </source>
</evidence>
<reference evidence="6" key="2">
    <citation type="journal article" date="2020" name="BMC">
        <title>Leishmania infection induces a limited differential gene expression in the sand fly midgut.</title>
        <authorList>
            <person name="Coutinho-Abreu I.V."/>
            <person name="Serafim T.D."/>
            <person name="Meneses C."/>
            <person name="Kamhawi S."/>
            <person name="Oliveira F."/>
            <person name="Valenzuela J.G."/>
        </authorList>
    </citation>
    <scope>NUCLEOTIDE SEQUENCE</scope>
    <source>
        <strain evidence="6">Jacobina</strain>
        <tissue evidence="6">Midgut</tissue>
    </source>
</reference>
<dbReference type="EMBL" id="AJWK01025669">
    <property type="status" value="NOT_ANNOTATED_CDS"/>
    <property type="molecule type" value="Genomic_DNA"/>
</dbReference>
<feature type="compositionally biased region" description="Basic and acidic residues" evidence="3">
    <location>
        <begin position="800"/>
        <end position="815"/>
    </location>
</feature>
<evidence type="ECO:0000259" key="4">
    <source>
        <dbReference type="PROSITE" id="PS50002"/>
    </source>
</evidence>
<keyword evidence="6" id="KW-0418">Kinase</keyword>
<dbReference type="GO" id="GO:0030838">
    <property type="term" value="P:positive regulation of actin filament polymerization"/>
    <property type="evidence" value="ECO:0007669"/>
    <property type="project" value="TreeGrafter"/>
</dbReference>
<dbReference type="Gene3D" id="2.30.30.40">
    <property type="entry name" value="SH3 Domains"/>
    <property type="match status" value="1"/>
</dbReference>
<keyword evidence="8" id="KW-1185">Reference proteome</keyword>
<feature type="region of interest" description="Disordered" evidence="3">
    <location>
        <begin position="800"/>
        <end position="953"/>
    </location>
</feature>
<feature type="domain" description="IMD" evidence="5">
    <location>
        <begin position="1"/>
        <end position="382"/>
    </location>
</feature>